<dbReference type="NCBIfam" id="NF004127">
    <property type="entry name" value="PRK05617.1"/>
    <property type="match status" value="1"/>
</dbReference>
<protein>
    <recommendedName>
        <fullName evidence="2">3-hydroxyisobutyryl-CoA hydrolase</fullName>
        <ecNumber evidence="2">3.1.2.4</ecNumber>
    </recommendedName>
</protein>
<dbReference type="SUPFAM" id="SSF52096">
    <property type="entry name" value="ClpP/crotonase"/>
    <property type="match status" value="1"/>
</dbReference>
<dbReference type="InterPro" id="IPR029045">
    <property type="entry name" value="ClpP/crotonase-like_dom_sf"/>
</dbReference>
<dbReference type="Pfam" id="PF16113">
    <property type="entry name" value="ECH_2"/>
    <property type="match status" value="1"/>
</dbReference>
<keyword evidence="6" id="KW-1185">Reference proteome</keyword>
<evidence type="ECO:0000259" key="4">
    <source>
        <dbReference type="Pfam" id="PF16113"/>
    </source>
</evidence>
<evidence type="ECO:0000313" key="6">
    <source>
        <dbReference type="Proteomes" id="UP000664859"/>
    </source>
</evidence>
<dbReference type="CDD" id="cd06558">
    <property type="entry name" value="crotonase-like"/>
    <property type="match status" value="1"/>
</dbReference>
<dbReference type="InterPro" id="IPR045004">
    <property type="entry name" value="ECH_dom"/>
</dbReference>
<dbReference type="GO" id="GO:0006574">
    <property type="term" value="P:L-valine catabolic process"/>
    <property type="evidence" value="ECO:0007669"/>
    <property type="project" value="TreeGrafter"/>
</dbReference>
<comment type="caution">
    <text evidence="5">The sequence shown here is derived from an EMBL/GenBank/DDBJ whole genome shotgun (WGS) entry which is preliminary data.</text>
</comment>
<evidence type="ECO:0000256" key="1">
    <source>
        <dbReference type="ARBA" id="ARBA00001709"/>
    </source>
</evidence>
<sequence length="391" mass="41231">MLLGRLPSSRIASSSSHSVTLSLARCITHCRAMSSAGSGSSTVLTDRQGGVATLIMNRERALNALSLKMCTSMHDALKLWLPDPSLRCLILKGAGTKAFCAGGDVKSIATEQGAFTPGQPGTLRCDFFREEYKLDWALARAKAVSLWNGIVMGGGVGVSIHGAFRVATETTLWAMPETAIGLFPDVGASFVLARLPGGLGAYIALLGARLRACDLLYAGLATHCVAADRRAALIDADGRDVPDILARFSSAPPPPPKGGPVLEPHRDAIDRCFGGKNGVEGVVAALRAEGSEWSRATLEALLKMSPTALKVTHHQLSLARGLSLRGCFVNDFRASQRRAAAPDFVEGVRAVLVDKDGAPRWRPAALEDVSAQDVEGHFATLGAHDLVLPPP</sequence>
<comment type="catalytic activity">
    <reaction evidence="1">
        <text>3-hydroxy-2-methylpropanoyl-CoA + H2O = 3-hydroxy-2-methylpropanoate + CoA + H(+)</text>
        <dbReference type="Rhea" id="RHEA:20888"/>
        <dbReference type="ChEBI" id="CHEBI:11805"/>
        <dbReference type="ChEBI" id="CHEBI:15377"/>
        <dbReference type="ChEBI" id="CHEBI:15378"/>
        <dbReference type="ChEBI" id="CHEBI:57287"/>
        <dbReference type="ChEBI" id="CHEBI:57340"/>
        <dbReference type="EC" id="3.1.2.4"/>
    </reaction>
</comment>
<name>A0A835ZAS6_9STRA</name>
<proteinExistence type="predicted"/>
<dbReference type="AlphaFoldDB" id="A0A835ZAS6"/>
<dbReference type="InterPro" id="IPR032259">
    <property type="entry name" value="HIBYL-CoA-H"/>
</dbReference>
<feature type="domain" description="Enoyl-CoA hydratase/isomerase" evidence="4">
    <location>
        <begin position="52"/>
        <end position="378"/>
    </location>
</feature>
<dbReference type="Proteomes" id="UP000664859">
    <property type="component" value="Unassembled WGS sequence"/>
</dbReference>
<reference evidence="5" key="1">
    <citation type="submission" date="2021-02" db="EMBL/GenBank/DDBJ databases">
        <title>First Annotated Genome of the Yellow-green Alga Tribonema minus.</title>
        <authorList>
            <person name="Mahan K.M."/>
        </authorList>
    </citation>
    <scope>NUCLEOTIDE SEQUENCE</scope>
    <source>
        <strain evidence="5">UTEX B ZZ1240</strain>
    </source>
</reference>
<evidence type="ECO:0000256" key="3">
    <source>
        <dbReference type="ARBA" id="ARBA00022801"/>
    </source>
</evidence>
<dbReference type="EC" id="3.1.2.4" evidence="2"/>
<dbReference type="GO" id="GO:0003860">
    <property type="term" value="F:3-hydroxyisobutyryl-CoA hydrolase activity"/>
    <property type="evidence" value="ECO:0007669"/>
    <property type="project" value="UniProtKB-EC"/>
</dbReference>
<evidence type="ECO:0000313" key="5">
    <source>
        <dbReference type="EMBL" id="KAG5189628.1"/>
    </source>
</evidence>
<gene>
    <name evidence="5" type="ORF">JKP88DRAFT_160761</name>
</gene>
<organism evidence="5 6">
    <name type="scientific">Tribonema minus</name>
    <dbReference type="NCBI Taxonomy" id="303371"/>
    <lineage>
        <taxon>Eukaryota</taxon>
        <taxon>Sar</taxon>
        <taxon>Stramenopiles</taxon>
        <taxon>Ochrophyta</taxon>
        <taxon>PX clade</taxon>
        <taxon>Xanthophyceae</taxon>
        <taxon>Tribonematales</taxon>
        <taxon>Tribonemataceae</taxon>
        <taxon>Tribonema</taxon>
    </lineage>
</organism>
<evidence type="ECO:0000256" key="2">
    <source>
        <dbReference type="ARBA" id="ARBA00011915"/>
    </source>
</evidence>
<dbReference type="PANTHER" id="PTHR43176:SF3">
    <property type="entry name" value="3-HYDROXYISOBUTYRYL-COA HYDROLASE, MITOCHONDRIAL"/>
    <property type="match status" value="1"/>
</dbReference>
<dbReference type="OrthoDB" id="1737613at2759"/>
<accession>A0A835ZAS6</accession>
<dbReference type="PANTHER" id="PTHR43176">
    <property type="entry name" value="3-HYDROXYISOBUTYRYL-COA HYDROLASE-RELATED"/>
    <property type="match status" value="1"/>
</dbReference>
<dbReference type="Gene3D" id="3.90.226.10">
    <property type="entry name" value="2-enoyl-CoA Hydratase, Chain A, domain 1"/>
    <property type="match status" value="1"/>
</dbReference>
<keyword evidence="3 5" id="KW-0378">Hydrolase</keyword>
<dbReference type="EMBL" id="JAFCMP010000046">
    <property type="protein sequence ID" value="KAG5189628.1"/>
    <property type="molecule type" value="Genomic_DNA"/>
</dbReference>